<gene>
    <name evidence="9" type="ORF">FKR84_06945</name>
</gene>
<dbReference type="PROSITE" id="PS00070">
    <property type="entry name" value="ALDEHYDE_DEHYDR_CYS"/>
    <property type="match status" value="1"/>
</dbReference>
<keyword evidence="3" id="KW-0520">NAD</keyword>
<dbReference type="SUPFAM" id="SSF53720">
    <property type="entry name" value="ALDH-like"/>
    <property type="match status" value="1"/>
</dbReference>
<dbReference type="Gene3D" id="3.40.605.10">
    <property type="entry name" value="Aldehyde Dehydrogenase, Chain A, domain 1"/>
    <property type="match status" value="1"/>
</dbReference>
<dbReference type="GO" id="GO:0005737">
    <property type="term" value="C:cytoplasm"/>
    <property type="evidence" value="ECO:0007669"/>
    <property type="project" value="TreeGrafter"/>
</dbReference>
<dbReference type="PANTHER" id="PTHR43570:SF16">
    <property type="entry name" value="ALDEHYDE DEHYDROGENASE TYPE III, ISOFORM Q"/>
    <property type="match status" value="1"/>
</dbReference>
<evidence type="ECO:0000313" key="10">
    <source>
        <dbReference type="Proteomes" id="UP000317169"/>
    </source>
</evidence>
<dbReference type="InterPro" id="IPR012394">
    <property type="entry name" value="Aldehyde_DH_NAD(P)"/>
</dbReference>
<feature type="domain" description="Aldehyde dehydrogenase" evidence="8">
    <location>
        <begin position="13"/>
        <end position="428"/>
    </location>
</feature>
<evidence type="ECO:0000256" key="6">
    <source>
        <dbReference type="PROSITE-ProRule" id="PRU10007"/>
    </source>
</evidence>
<keyword evidence="10" id="KW-1185">Reference proteome</keyword>
<feature type="active site" evidence="5 6">
    <location>
        <position position="211"/>
    </location>
</feature>
<dbReference type="PROSITE" id="PS00687">
    <property type="entry name" value="ALDEHYDE_DEHYDR_GLU"/>
    <property type="match status" value="1"/>
</dbReference>
<dbReference type="InterPro" id="IPR016161">
    <property type="entry name" value="Ald_DH/histidinol_DH"/>
</dbReference>
<protein>
    <recommendedName>
        <fullName evidence="4">Aldehyde dehydrogenase</fullName>
    </recommendedName>
</protein>
<proteinExistence type="inferred from homology"/>
<reference evidence="9 10" key="1">
    <citation type="submission" date="2019-06" db="EMBL/GenBank/DDBJ databases">
        <title>Flavibacter putida gen. nov., sp. nov., a novel marine bacterium of the family Flavobacteriaceae isolated from coastal seawater.</title>
        <authorList>
            <person name="Feng X."/>
        </authorList>
    </citation>
    <scope>NUCLEOTIDE SEQUENCE [LARGE SCALE GENOMIC DNA]</scope>
    <source>
        <strain evidence="9 10">PLHSN227</strain>
    </source>
</reference>
<comment type="similarity">
    <text evidence="1 4 7">Belongs to the aldehyde dehydrogenase family.</text>
</comment>
<evidence type="ECO:0000313" key="9">
    <source>
        <dbReference type="EMBL" id="TQD39123.1"/>
    </source>
</evidence>
<dbReference type="PIRSF" id="PIRSF036492">
    <property type="entry name" value="ALDH"/>
    <property type="match status" value="1"/>
</dbReference>
<dbReference type="GO" id="GO:0004029">
    <property type="term" value="F:aldehyde dehydrogenase (NAD+) activity"/>
    <property type="evidence" value="ECO:0007669"/>
    <property type="project" value="TreeGrafter"/>
</dbReference>
<feature type="active site" evidence="5">
    <location>
        <position position="245"/>
    </location>
</feature>
<evidence type="ECO:0000256" key="5">
    <source>
        <dbReference type="PIRSR" id="PIRSR036492-1"/>
    </source>
</evidence>
<evidence type="ECO:0000256" key="2">
    <source>
        <dbReference type="ARBA" id="ARBA00023002"/>
    </source>
</evidence>
<dbReference type="Proteomes" id="UP000317169">
    <property type="component" value="Unassembled WGS sequence"/>
</dbReference>
<evidence type="ECO:0000256" key="7">
    <source>
        <dbReference type="RuleBase" id="RU003345"/>
    </source>
</evidence>
<keyword evidence="2 4" id="KW-0560">Oxidoreductase</keyword>
<evidence type="ECO:0000256" key="3">
    <source>
        <dbReference type="ARBA" id="ARBA00023027"/>
    </source>
</evidence>
<dbReference type="InterPro" id="IPR016160">
    <property type="entry name" value="Ald_DH_CS_CYS"/>
</dbReference>
<dbReference type="InterPro" id="IPR015590">
    <property type="entry name" value="Aldehyde_DH_dom"/>
</dbReference>
<dbReference type="EMBL" id="VIAR01000005">
    <property type="protein sequence ID" value="TQD39123.1"/>
    <property type="molecule type" value="Genomic_DNA"/>
</dbReference>
<dbReference type="GO" id="GO:0006081">
    <property type="term" value="P:aldehyde metabolic process"/>
    <property type="evidence" value="ECO:0007669"/>
    <property type="project" value="InterPro"/>
</dbReference>
<dbReference type="Gene3D" id="3.40.309.10">
    <property type="entry name" value="Aldehyde Dehydrogenase, Chain A, domain 2"/>
    <property type="match status" value="1"/>
</dbReference>
<accession>A0A507ZRI4</accession>
<dbReference type="FunFam" id="3.40.605.10:FF:000004">
    <property type="entry name" value="Aldehyde dehydrogenase"/>
    <property type="match status" value="1"/>
</dbReference>
<dbReference type="CDD" id="cd07136">
    <property type="entry name" value="ALDH_YwdH-P39616"/>
    <property type="match status" value="1"/>
</dbReference>
<evidence type="ECO:0000256" key="1">
    <source>
        <dbReference type="ARBA" id="ARBA00009986"/>
    </source>
</evidence>
<dbReference type="PANTHER" id="PTHR43570">
    <property type="entry name" value="ALDEHYDE DEHYDROGENASE"/>
    <property type="match status" value="1"/>
</dbReference>
<dbReference type="Pfam" id="PF00171">
    <property type="entry name" value="Aldedh"/>
    <property type="match status" value="1"/>
</dbReference>
<sequence>MPATIQQLYQLQQENRRAQATSSVKHRISLLKKLKQEIQKQETAITEALQADFQKPAFETILSEVIVVYKELNLFIKNLEKWWKPEKVKSGFLNFPSSSYIYHRAYGNVLVIAPWNYPFQLAINPVIAAFATGNTVVLKPSELTPNTSQILVKIIQNVFKEEQIAVVEGDKDTAQELLDLKWNIIFFTGSVPVGKIVHQAAAKHLTPVTLELGGKNPCVVDKSAKIALSAKRIVWGKFLNAGQTCIAPDYVLVEKSIKPQFVKALKQEIIAAYGKNTEASTDYARIINGKNFERLTAMINEKKVVFGGQTDAATNFIAPTIIDEPNLESEIMQGEIFGPLLPIISYEKEAEILSIINSYPAPLAAFIFTENKNFAKNLFKKFPFGGGVINDVVVHFVNDKLPFGGVGNSGIGAYHGKHSFYCFTHQQSIVNRKTWIDVPFRYAPFGNKLKWLEKLKKLI</sequence>
<dbReference type="InterPro" id="IPR016162">
    <property type="entry name" value="Ald_DH_N"/>
</dbReference>
<name>A0A507ZRI4_9FLAO</name>
<dbReference type="OrthoDB" id="9762913at2"/>
<evidence type="ECO:0000256" key="4">
    <source>
        <dbReference type="PIRNR" id="PIRNR036492"/>
    </source>
</evidence>
<dbReference type="RefSeq" id="WP_141421572.1">
    <property type="nucleotide sequence ID" value="NZ_VIAR01000005.1"/>
</dbReference>
<dbReference type="AlphaFoldDB" id="A0A507ZRI4"/>
<dbReference type="FunFam" id="3.40.309.10:FF:000003">
    <property type="entry name" value="Aldehyde dehydrogenase"/>
    <property type="match status" value="1"/>
</dbReference>
<organism evidence="9 10">
    <name type="scientific">Haloflavibacter putidus</name>
    <dbReference type="NCBI Taxonomy" id="2576776"/>
    <lineage>
        <taxon>Bacteria</taxon>
        <taxon>Pseudomonadati</taxon>
        <taxon>Bacteroidota</taxon>
        <taxon>Flavobacteriia</taxon>
        <taxon>Flavobacteriales</taxon>
        <taxon>Flavobacteriaceae</taxon>
        <taxon>Haloflavibacter</taxon>
    </lineage>
</organism>
<dbReference type="InterPro" id="IPR029510">
    <property type="entry name" value="Ald_DH_CS_GLU"/>
</dbReference>
<evidence type="ECO:0000259" key="8">
    <source>
        <dbReference type="Pfam" id="PF00171"/>
    </source>
</evidence>
<comment type="caution">
    <text evidence="9">The sequence shown here is derived from an EMBL/GenBank/DDBJ whole genome shotgun (WGS) entry which is preliminary data.</text>
</comment>
<dbReference type="InterPro" id="IPR016163">
    <property type="entry name" value="Ald_DH_C"/>
</dbReference>